<keyword evidence="3 5" id="KW-0808">Transferase</keyword>
<dbReference type="Gene3D" id="3.40.640.10">
    <property type="entry name" value="Type I PLP-dependent aspartate aminotransferase-like (Major domain)"/>
    <property type="match status" value="1"/>
</dbReference>
<name>A0A437S969_9FIRM</name>
<accession>A0A437S969</accession>
<keyword evidence="6" id="KW-1185">Reference proteome</keyword>
<evidence type="ECO:0000256" key="3">
    <source>
        <dbReference type="RuleBase" id="RU000481"/>
    </source>
</evidence>
<dbReference type="InterPro" id="IPR015424">
    <property type="entry name" value="PyrdxlP-dep_Trfase"/>
</dbReference>
<evidence type="ECO:0000256" key="1">
    <source>
        <dbReference type="ARBA" id="ARBA00001933"/>
    </source>
</evidence>
<dbReference type="GO" id="GO:0030170">
    <property type="term" value="F:pyridoxal phosphate binding"/>
    <property type="evidence" value="ECO:0007669"/>
    <property type="project" value="InterPro"/>
</dbReference>
<feature type="domain" description="Aminotransferase class I/classII large" evidence="4">
    <location>
        <begin position="23"/>
        <end position="352"/>
    </location>
</feature>
<reference evidence="5 6" key="1">
    <citation type="submission" date="2018-11" db="EMBL/GenBank/DDBJ databases">
        <title>Genome sequencing and assembly of Anaerosphaera sp. nov., GS7-6-2.</title>
        <authorList>
            <person name="Rettenmaier R."/>
            <person name="Liebl W."/>
            <person name="Zverlov V."/>
        </authorList>
    </citation>
    <scope>NUCLEOTIDE SEQUENCE [LARGE SCALE GENOMIC DNA]</scope>
    <source>
        <strain evidence="5 6">GS7-6-2</strain>
    </source>
</reference>
<dbReference type="CDD" id="cd00609">
    <property type="entry name" value="AAT_like"/>
    <property type="match status" value="1"/>
</dbReference>
<dbReference type="PANTHER" id="PTHR42885">
    <property type="entry name" value="HISTIDINOL-PHOSPHATE AMINOTRANSFERASE-RELATED"/>
    <property type="match status" value="1"/>
</dbReference>
<dbReference type="OrthoDB" id="9813612at2"/>
<keyword evidence="2" id="KW-0663">Pyridoxal phosphate</keyword>
<comment type="cofactor">
    <cofactor evidence="1 3">
        <name>pyridoxal 5'-phosphate</name>
        <dbReference type="ChEBI" id="CHEBI:597326"/>
    </cofactor>
</comment>
<dbReference type="EMBL" id="RLIH01000001">
    <property type="protein sequence ID" value="RVU55656.1"/>
    <property type="molecule type" value="Genomic_DNA"/>
</dbReference>
<evidence type="ECO:0000259" key="4">
    <source>
        <dbReference type="Pfam" id="PF00155"/>
    </source>
</evidence>
<dbReference type="InterPro" id="IPR004839">
    <property type="entry name" value="Aminotransferase_I/II_large"/>
</dbReference>
<keyword evidence="3 5" id="KW-0032">Aminotransferase</keyword>
<dbReference type="InterPro" id="IPR015421">
    <property type="entry name" value="PyrdxlP-dep_Trfase_major"/>
</dbReference>
<dbReference type="PANTHER" id="PTHR42885:SF1">
    <property type="entry name" value="THREONINE-PHOSPHATE DECARBOXYLASE"/>
    <property type="match status" value="1"/>
</dbReference>
<dbReference type="PROSITE" id="PS00105">
    <property type="entry name" value="AA_TRANSFER_CLASS_1"/>
    <property type="match status" value="1"/>
</dbReference>
<comment type="similarity">
    <text evidence="3">Belongs to the class-I pyridoxal-phosphate-dependent aminotransferase family.</text>
</comment>
<dbReference type="GO" id="GO:0008483">
    <property type="term" value="F:transaminase activity"/>
    <property type="evidence" value="ECO:0007669"/>
    <property type="project" value="UniProtKB-KW"/>
</dbReference>
<evidence type="ECO:0000313" key="5">
    <source>
        <dbReference type="EMBL" id="RVU55656.1"/>
    </source>
</evidence>
<evidence type="ECO:0000313" key="6">
    <source>
        <dbReference type="Proteomes" id="UP000288812"/>
    </source>
</evidence>
<dbReference type="AlphaFoldDB" id="A0A437S969"/>
<proteinExistence type="inferred from homology"/>
<dbReference type="Proteomes" id="UP000288812">
    <property type="component" value="Unassembled WGS sequence"/>
</dbReference>
<evidence type="ECO:0000256" key="2">
    <source>
        <dbReference type="ARBA" id="ARBA00022898"/>
    </source>
</evidence>
<comment type="caution">
    <text evidence="5">The sequence shown here is derived from an EMBL/GenBank/DDBJ whole genome shotgun (WGS) entry which is preliminary data.</text>
</comment>
<dbReference type="RefSeq" id="WP_127722583.1">
    <property type="nucleotide sequence ID" value="NZ_RLIH01000001.1"/>
</dbReference>
<dbReference type="InterPro" id="IPR004838">
    <property type="entry name" value="NHTrfase_class1_PyrdxlP-BS"/>
</dbReference>
<protein>
    <recommendedName>
        <fullName evidence="3">Aminotransferase</fullName>
        <ecNumber evidence="3">2.6.1.-</ecNumber>
    </recommendedName>
</protein>
<dbReference type="InterPro" id="IPR015422">
    <property type="entry name" value="PyrdxlP-dep_Trfase_small"/>
</dbReference>
<dbReference type="SUPFAM" id="SSF53383">
    <property type="entry name" value="PLP-dependent transferases"/>
    <property type="match status" value="1"/>
</dbReference>
<dbReference type="EC" id="2.6.1.-" evidence="3"/>
<gene>
    <name evidence="5" type="ORF">EF514_00115</name>
</gene>
<organism evidence="5 6">
    <name type="scientific">Anaerosphaera multitolerans</name>
    <dbReference type="NCBI Taxonomy" id="2487351"/>
    <lineage>
        <taxon>Bacteria</taxon>
        <taxon>Bacillati</taxon>
        <taxon>Bacillota</taxon>
        <taxon>Tissierellia</taxon>
        <taxon>Tissierellales</taxon>
        <taxon>Peptoniphilaceae</taxon>
        <taxon>Anaerosphaera</taxon>
    </lineage>
</organism>
<sequence length="357" mass="41238">MKTSHGANIFELSRKYGFEIEDIRDFSSNINPLGTSEKALTYLKDNLELVSTYPDPEYFDLKNSISNYTDSNVDDIFLGSGTTQLLIEYINYINPKRAMILSPCYSEYEVELKKINSHIFHYKLSEELEFKIDIEDLVNQLKENKIELLVFANPNNPTGTILSRSEIETILNDTDTNLLIDETYVEFTNTAQYSSIPLTKKYENLFVVRGVSKFFAAPGIRLGYGITSSLKTKEYFNSNSMLWSINIFADLMGQVMFSDREYLLKVFEFISSQRQSMISQLSKCEALKVYSSQGNFVLCKILKEVTAYELREHLLKKALVIRDCSNFAGLTKNHFRFCILKEKDNDKLIREIVDYLK</sequence>
<dbReference type="Pfam" id="PF00155">
    <property type="entry name" value="Aminotran_1_2"/>
    <property type="match status" value="1"/>
</dbReference>
<dbReference type="Gene3D" id="3.90.1150.10">
    <property type="entry name" value="Aspartate Aminotransferase, domain 1"/>
    <property type="match status" value="1"/>
</dbReference>